<dbReference type="EMBL" id="BGZK01000199">
    <property type="protein sequence ID" value="GBP27811.1"/>
    <property type="molecule type" value="Genomic_DNA"/>
</dbReference>
<keyword evidence="2" id="KW-1185">Reference proteome</keyword>
<sequence>MSTPASAQINDAWAPPPFPHAPIGTTLVPDRHQHNLTSLFSCPRSRPLKRVLNLSTSTYVIRQESLYVLQLETVGKLEKSLISF</sequence>
<dbReference type="Proteomes" id="UP000299102">
    <property type="component" value="Unassembled WGS sequence"/>
</dbReference>
<comment type="caution">
    <text evidence="1">The sequence shown here is derived from an EMBL/GenBank/DDBJ whole genome shotgun (WGS) entry which is preliminary data.</text>
</comment>
<evidence type="ECO:0000313" key="1">
    <source>
        <dbReference type="EMBL" id="GBP27811.1"/>
    </source>
</evidence>
<reference evidence="1 2" key="1">
    <citation type="journal article" date="2019" name="Commun. Biol.">
        <title>The bagworm genome reveals a unique fibroin gene that provides high tensile strength.</title>
        <authorList>
            <person name="Kono N."/>
            <person name="Nakamura H."/>
            <person name="Ohtoshi R."/>
            <person name="Tomita M."/>
            <person name="Numata K."/>
            <person name="Arakawa K."/>
        </authorList>
    </citation>
    <scope>NUCLEOTIDE SEQUENCE [LARGE SCALE GENOMIC DNA]</scope>
</reference>
<gene>
    <name evidence="1" type="ORF">EVAR_94215_1</name>
</gene>
<protein>
    <submittedName>
        <fullName evidence="1">Uncharacterized protein</fullName>
    </submittedName>
</protein>
<dbReference type="AlphaFoldDB" id="A0A4C1UMZ6"/>
<proteinExistence type="predicted"/>
<accession>A0A4C1UMZ6</accession>
<evidence type="ECO:0000313" key="2">
    <source>
        <dbReference type="Proteomes" id="UP000299102"/>
    </source>
</evidence>
<name>A0A4C1UMZ6_EUMVA</name>
<organism evidence="1 2">
    <name type="scientific">Eumeta variegata</name>
    <name type="common">Bagworm moth</name>
    <name type="synonym">Eumeta japonica</name>
    <dbReference type="NCBI Taxonomy" id="151549"/>
    <lineage>
        <taxon>Eukaryota</taxon>
        <taxon>Metazoa</taxon>
        <taxon>Ecdysozoa</taxon>
        <taxon>Arthropoda</taxon>
        <taxon>Hexapoda</taxon>
        <taxon>Insecta</taxon>
        <taxon>Pterygota</taxon>
        <taxon>Neoptera</taxon>
        <taxon>Endopterygota</taxon>
        <taxon>Lepidoptera</taxon>
        <taxon>Glossata</taxon>
        <taxon>Ditrysia</taxon>
        <taxon>Tineoidea</taxon>
        <taxon>Psychidae</taxon>
        <taxon>Oiketicinae</taxon>
        <taxon>Eumeta</taxon>
    </lineage>
</organism>